<dbReference type="Proteomes" id="UP001357223">
    <property type="component" value="Chromosome"/>
</dbReference>
<gene>
    <name evidence="1" type="ORF">R4Z09_28590</name>
</gene>
<keyword evidence="2" id="KW-1185">Reference proteome</keyword>
<reference evidence="1 2" key="1">
    <citation type="submission" date="2023-10" db="EMBL/GenBank/DDBJ databases">
        <title>Niallia locisalis sp.nov. isolated from a salt pond sample.</title>
        <authorList>
            <person name="Li X.-J."/>
            <person name="Dong L."/>
        </authorList>
    </citation>
    <scope>NUCLEOTIDE SEQUENCE [LARGE SCALE GENOMIC DNA]</scope>
    <source>
        <strain evidence="1 2">DSM 29761</strain>
    </source>
</reference>
<evidence type="ECO:0008006" key="3">
    <source>
        <dbReference type="Google" id="ProtNLM"/>
    </source>
</evidence>
<dbReference type="RefSeq" id="WP_338450050.1">
    <property type="nucleotide sequence ID" value="NZ_CP137640.1"/>
</dbReference>
<protein>
    <recommendedName>
        <fullName evidence="3">LAGLIDADG homing endonuclease</fullName>
    </recommendedName>
</protein>
<organism evidence="1 2">
    <name type="scientific">Niallia oryzisoli</name>
    <dbReference type="NCBI Taxonomy" id="1737571"/>
    <lineage>
        <taxon>Bacteria</taxon>
        <taxon>Bacillati</taxon>
        <taxon>Bacillota</taxon>
        <taxon>Bacilli</taxon>
        <taxon>Bacillales</taxon>
        <taxon>Bacillaceae</taxon>
        <taxon>Niallia</taxon>
    </lineage>
</organism>
<dbReference type="EMBL" id="CP137640">
    <property type="protein sequence ID" value="WVX81120.1"/>
    <property type="molecule type" value="Genomic_DNA"/>
</dbReference>
<evidence type="ECO:0000313" key="1">
    <source>
        <dbReference type="EMBL" id="WVX81120.1"/>
    </source>
</evidence>
<sequence>MNTEKVSLLEHSKEVQRGNPERSEYLNLPDIDFFLFCERQYRVNKGVYNTIDRWFYQNGIENIIHRRIYLLGFLEFVTESNLKQNHHKYIRFGNGGLITKLQEFMKESESDKYII</sequence>
<evidence type="ECO:0000313" key="2">
    <source>
        <dbReference type="Proteomes" id="UP001357223"/>
    </source>
</evidence>
<accession>A0ABZ2CBJ8</accession>
<name>A0ABZ2CBJ8_9BACI</name>
<proteinExistence type="predicted"/>